<evidence type="ECO:0000256" key="1">
    <source>
        <dbReference type="SAM" id="MobiDB-lite"/>
    </source>
</evidence>
<dbReference type="InterPro" id="IPR001849">
    <property type="entry name" value="PH_domain"/>
</dbReference>
<dbReference type="PROSITE" id="PS50003">
    <property type="entry name" value="PH_DOMAIN"/>
    <property type="match status" value="1"/>
</dbReference>
<dbReference type="EMBL" id="VSSQ01108272">
    <property type="protein sequence ID" value="MPN47077.1"/>
    <property type="molecule type" value="Genomic_DNA"/>
</dbReference>
<reference evidence="3" key="1">
    <citation type="submission" date="2019-08" db="EMBL/GenBank/DDBJ databases">
        <authorList>
            <person name="Kucharzyk K."/>
            <person name="Murdoch R.W."/>
            <person name="Higgins S."/>
            <person name="Loffler F."/>
        </authorList>
    </citation>
    <scope>NUCLEOTIDE SEQUENCE</scope>
</reference>
<dbReference type="AlphaFoldDB" id="A0A645I6W8"/>
<name>A0A645I6W8_9ZZZZ</name>
<feature type="compositionally biased region" description="Acidic residues" evidence="1">
    <location>
        <begin position="128"/>
        <end position="137"/>
    </location>
</feature>
<accession>A0A645I6W8</accession>
<evidence type="ECO:0000313" key="3">
    <source>
        <dbReference type="EMBL" id="MPN47077.1"/>
    </source>
</evidence>
<feature type="domain" description="PH" evidence="2">
    <location>
        <begin position="1"/>
        <end position="30"/>
    </location>
</feature>
<sequence>MKSKEMKLIIRNESDPEIYKWVTSLKYGTFPKLMLEILRWYERNGLLVRGGVNQPDLLPPKIPLNEVSLDTETLNEILRLAKENNQVLKSGEFIPPTENKTTSEYLEPIKPQLEAAHLTVSDAETFYEAEPEVESETDNSPMPNVPMPFKIYR</sequence>
<feature type="region of interest" description="Disordered" evidence="1">
    <location>
        <begin position="128"/>
        <end position="147"/>
    </location>
</feature>
<proteinExistence type="predicted"/>
<gene>
    <name evidence="3" type="ORF">SDC9_194677</name>
</gene>
<evidence type="ECO:0000259" key="2">
    <source>
        <dbReference type="PROSITE" id="PS50003"/>
    </source>
</evidence>
<protein>
    <recommendedName>
        <fullName evidence="2">PH domain-containing protein</fullName>
    </recommendedName>
</protein>
<organism evidence="3">
    <name type="scientific">bioreactor metagenome</name>
    <dbReference type="NCBI Taxonomy" id="1076179"/>
    <lineage>
        <taxon>unclassified sequences</taxon>
        <taxon>metagenomes</taxon>
        <taxon>ecological metagenomes</taxon>
    </lineage>
</organism>
<comment type="caution">
    <text evidence="3">The sequence shown here is derived from an EMBL/GenBank/DDBJ whole genome shotgun (WGS) entry which is preliminary data.</text>
</comment>